<comment type="caution">
    <text evidence="2">The sequence shown here is derived from an EMBL/GenBank/DDBJ whole genome shotgun (WGS) entry which is preliminary data.</text>
</comment>
<dbReference type="PANTHER" id="PTHR34322">
    <property type="entry name" value="TRANSPOSASE, Y1_TNP DOMAIN-CONTAINING"/>
    <property type="match status" value="1"/>
</dbReference>
<name>A0A1F6XL94_9BACT</name>
<dbReference type="STRING" id="1801773.A3A03_00940"/>
<dbReference type="SMART" id="SM01321">
    <property type="entry name" value="Y1_Tnp"/>
    <property type="match status" value="1"/>
</dbReference>
<dbReference type="Proteomes" id="UP000176629">
    <property type="component" value="Unassembled WGS sequence"/>
</dbReference>
<dbReference type="AlphaFoldDB" id="A0A1F6XL94"/>
<dbReference type="Gene3D" id="3.30.70.1290">
    <property type="entry name" value="Transposase IS200-like"/>
    <property type="match status" value="1"/>
</dbReference>
<feature type="domain" description="Transposase IS200-like" evidence="1">
    <location>
        <begin position="9"/>
        <end position="158"/>
    </location>
</feature>
<evidence type="ECO:0000313" key="2">
    <source>
        <dbReference type="EMBL" id="OGI94863.1"/>
    </source>
</evidence>
<protein>
    <recommendedName>
        <fullName evidence="1">Transposase IS200-like domain-containing protein</fullName>
    </recommendedName>
</protein>
<evidence type="ECO:0000313" key="3">
    <source>
        <dbReference type="Proteomes" id="UP000176629"/>
    </source>
</evidence>
<organism evidence="2 3">
    <name type="scientific">Candidatus Nomurabacteria bacterium RIFCSPLOWO2_01_FULL_40_18</name>
    <dbReference type="NCBI Taxonomy" id="1801773"/>
    <lineage>
        <taxon>Bacteria</taxon>
        <taxon>Candidatus Nomuraibacteriota</taxon>
    </lineage>
</organism>
<sequence length="232" mass="27696">MARRKIPLAEGEFFHVYNRGNSKQQIFIDDHDRDRFVKLLYLCNSKKSFNFRNDIVRKGIDVWDFDRGETIVAIGAWVLMPNHFHIYIVTPRLALGKARGDENKLPISIFLEKLCKTYAQYFNAKYKRTGSLFESKFKSVHITDDPQAKYNFSYIHLNPVKLIDKDWRKNGIKDFVKTMQFLQNYKWSSYQDHKGVVRPENKILDLDKFPKYFQDVKDFDIEIIEWLKNKLP</sequence>
<dbReference type="EMBL" id="MFUX01000005">
    <property type="protein sequence ID" value="OGI94863.1"/>
    <property type="molecule type" value="Genomic_DNA"/>
</dbReference>
<accession>A0A1F6XL94</accession>
<dbReference type="SUPFAM" id="SSF143422">
    <property type="entry name" value="Transposase IS200-like"/>
    <property type="match status" value="1"/>
</dbReference>
<evidence type="ECO:0000259" key="1">
    <source>
        <dbReference type="SMART" id="SM01321"/>
    </source>
</evidence>
<dbReference type="InterPro" id="IPR002686">
    <property type="entry name" value="Transposase_17"/>
</dbReference>
<dbReference type="InterPro" id="IPR036515">
    <property type="entry name" value="Transposase_17_sf"/>
</dbReference>
<proteinExistence type="predicted"/>
<dbReference type="PANTHER" id="PTHR34322:SF2">
    <property type="entry name" value="TRANSPOSASE IS200-LIKE DOMAIN-CONTAINING PROTEIN"/>
    <property type="match status" value="1"/>
</dbReference>
<dbReference type="GO" id="GO:0004803">
    <property type="term" value="F:transposase activity"/>
    <property type="evidence" value="ECO:0007669"/>
    <property type="project" value="InterPro"/>
</dbReference>
<reference evidence="2 3" key="1">
    <citation type="journal article" date="2016" name="Nat. Commun.">
        <title>Thousands of microbial genomes shed light on interconnected biogeochemical processes in an aquifer system.</title>
        <authorList>
            <person name="Anantharaman K."/>
            <person name="Brown C.T."/>
            <person name="Hug L.A."/>
            <person name="Sharon I."/>
            <person name="Castelle C.J."/>
            <person name="Probst A.J."/>
            <person name="Thomas B.C."/>
            <person name="Singh A."/>
            <person name="Wilkins M.J."/>
            <person name="Karaoz U."/>
            <person name="Brodie E.L."/>
            <person name="Williams K.H."/>
            <person name="Hubbard S.S."/>
            <person name="Banfield J.F."/>
        </authorList>
    </citation>
    <scope>NUCLEOTIDE SEQUENCE [LARGE SCALE GENOMIC DNA]</scope>
</reference>
<gene>
    <name evidence="2" type="ORF">A3A03_00940</name>
</gene>
<dbReference type="GO" id="GO:0003677">
    <property type="term" value="F:DNA binding"/>
    <property type="evidence" value="ECO:0007669"/>
    <property type="project" value="InterPro"/>
</dbReference>
<dbReference type="GO" id="GO:0006313">
    <property type="term" value="P:DNA transposition"/>
    <property type="evidence" value="ECO:0007669"/>
    <property type="project" value="InterPro"/>
</dbReference>